<dbReference type="GO" id="GO:0003857">
    <property type="term" value="F:(3S)-3-hydroxyacyl-CoA dehydrogenase (NAD+) activity"/>
    <property type="evidence" value="ECO:0007669"/>
    <property type="project" value="TreeGrafter"/>
</dbReference>
<keyword evidence="6" id="KW-1185">Reference proteome</keyword>
<dbReference type="GO" id="GO:0006635">
    <property type="term" value="P:fatty acid beta-oxidation"/>
    <property type="evidence" value="ECO:0007669"/>
    <property type="project" value="TreeGrafter"/>
</dbReference>
<feature type="domain" description="Peroxisomal multifunctional enzyme type 2-like N-terminal" evidence="4">
    <location>
        <begin position="18"/>
        <end position="146"/>
    </location>
</feature>
<reference evidence="5" key="1">
    <citation type="submission" date="2023-01" db="EMBL/GenBank/DDBJ databases">
        <title>The diversity of Class Acidimicrobiia in South China Sea sediment environments and the proposal of Iamia marina sp. nov., a novel species of the genus Iamia.</title>
        <authorList>
            <person name="He Y."/>
            <person name="Tian X."/>
        </authorList>
    </citation>
    <scope>NUCLEOTIDE SEQUENCE</scope>
    <source>
        <strain evidence="5">DSM 19957</strain>
    </source>
</reference>
<dbReference type="GO" id="GO:0004300">
    <property type="term" value="F:enoyl-CoA hydratase activity"/>
    <property type="evidence" value="ECO:0007669"/>
    <property type="project" value="TreeGrafter"/>
</dbReference>
<proteinExistence type="inferred from homology"/>
<dbReference type="PANTHER" id="PTHR13078">
    <property type="entry name" value="PEROXISOMAL MULTIFUNCTIONAL ENZYME TYPE 2-RELATED"/>
    <property type="match status" value="1"/>
</dbReference>
<dbReference type="GO" id="GO:0044594">
    <property type="term" value="F:17-beta-hydroxysteroid dehydrogenase (NAD+) activity"/>
    <property type="evidence" value="ECO:0007669"/>
    <property type="project" value="TreeGrafter"/>
</dbReference>
<dbReference type="Gene3D" id="3.10.129.10">
    <property type="entry name" value="Hotdog Thioesterase"/>
    <property type="match status" value="2"/>
</dbReference>
<accession>A0AAE9YB85</accession>
<evidence type="ECO:0000259" key="3">
    <source>
        <dbReference type="Pfam" id="PF01575"/>
    </source>
</evidence>
<dbReference type="InterPro" id="IPR002539">
    <property type="entry name" value="MaoC-like_dom"/>
</dbReference>
<dbReference type="PANTHER" id="PTHR13078:SF56">
    <property type="entry name" value="PEROXISOMAL MULTIFUNCTIONAL ENZYME TYPE 2"/>
    <property type="match status" value="1"/>
</dbReference>
<feature type="domain" description="MaoC-like" evidence="3">
    <location>
        <begin position="163"/>
        <end position="262"/>
    </location>
</feature>
<comment type="similarity">
    <text evidence="1">Belongs to the enoyl-CoA hydratase/isomerase family.</text>
</comment>
<dbReference type="Proteomes" id="UP001216390">
    <property type="component" value="Chromosome"/>
</dbReference>
<name>A0AAE9YB85_9ACTN</name>
<protein>
    <submittedName>
        <fullName evidence="5">MaoC/PaaZ C-terminal domain-containing protein</fullName>
    </submittedName>
</protein>
<organism evidence="5 6">
    <name type="scientific">Iamia majanohamensis</name>
    <dbReference type="NCBI Taxonomy" id="467976"/>
    <lineage>
        <taxon>Bacteria</taxon>
        <taxon>Bacillati</taxon>
        <taxon>Actinomycetota</taxon>
        <taxon>Acidimicrobiia</taxon>
        <taxon>Acidimicrobiales</taxon>
        <taxon>Iamiaceae</taxon>
        <taxon>Iamia</taxon>
    </lineage>
</organism>
<evidence type="ECO:0000313" key="5">
    <source>
        <dbReference type="EMBL" id="WCO65822.1"/>
    </source>
</evidence>
<evidence type="ECO:0000256" key="2">
    <source>
        <dbReference type="SAM" id="MobiDB-lite"/>
    </source>
</evidence>
<dbReference type="InterPro" id="IPR054357">
    <property type="entry name" value="MFE-2_N"/>
</dbReference>
<evidence type="ECO:0000259" key="4">
    <source>
        <dbReference type="Pfam" id="PF22622"/>
    </source>
</evidence>
<dbReference type="Pfam" id="PF22622">
    <property type="entry name" value="MFE-2_hydrat-2_N"/>
    <property type="match status" value="1"/>
</dbReference>
<dbReference type="RefSeq" id="WP_272735348.1">
    <property type="nucleotide sequence ID" value="NZ_CP116942.1"/>
</dbReference>
<dbReference type="CDD" id="cd03448">
    <property type="entry name" value="HDE_HSD"/>
    <property type="match status" value="1"/>
</dbReference>
<feature type="compositionally biased region" description="Gly residues" evidence="2">
    <location>
        <begin position="146"/>
        <end position="155"/>
    </location>
</feature>
<dbReference type="EMBL" id="CP116942">
    <property type="protein sequence ID" value="WCO65822.1"/>
    <property type="molecule type" value="Genomic_DNA"/>
</dbReference>
<feature type="region of interest" description="Disordered" evidence="2">
    <location>
        <begin position="146"/>
        <end position="171"/>
    </location>
</feature>
<dbReference type="SUPFAM" id="SSF54637">
    <property type="entry name" value="Thioesterase/thiol ester dehydrase-isomerase"/>
    <property type="match status" value="2"/>
</dbReference>
<dbReference type="InterPro" id="IPR029069">
    <property type="entry name" value="HotDog_dom_sf"/>
</dbReference>
<dbReference type="Pfam" id="PF01575">
    <property type="entry name" value="MaoC_dehydratas"/>
    <property type="match status" value="1"/>
</dbReference>
<dbReference type="KEGG" id="ima:PO878_15065"/>
<evidence type="ECO:0000256" key="1">
    <source>
        <dbReference type="ARBA" id="ARBA00005254"/>
    </source>
</evidence>
<evidence type="ECO:0000313" key="6">
    <source>
        <dbReference type="Proteomes" id="UP001216390"/>
    </source>
</evidence>
<dbReference type="AlphaFoldDB" id="A0AAE9YB85"/>
<sequence length="287" mass="29975">MPIDPSAVGATSDPVRHSWTSKDAILYALGVGAGAVDPLGELAFTTENSNGIDQQVLPTMAVVLGGGGGGAFASIGSFNPAMLVHGEQAIELHGPIPVEGEVETVGEITGIYDKGKGALVEVRSASTDTATGQPLFTTTMSAFIRGEGGFGGDRGPSGPKNPPPERAPDHETAYVTRSDQALLYRLSGDRNPLHSDPTFAAMGGFDRPILHGLCTYGFTGRALLHRLCASDPARFRGMEGRFSSPVLPGERLTVRMWEVGPGEALFHTTGDDGRVVLDGGRLTYDAA</sequence>
<gene>
    <name evidence="5" type="ORF">PO878_15065</name>
</gene>